<keyword evidence="4" id="KW-1185">Reference proteome</keyword>
<sequence length="102" mass="11544">MDGVYISPSDAMPNENKRIQVPDELREVLLEFSISFLLEQPADVVDFAVDYFTKLQADRKLTTGTQEGNGEEAKGESLEEDEEDEVRHWQCAEVTMDSLSDT</sequence>
<evidence type="ECO:0000313" key="3">
    <source>
        <dbReference type="EnsemblMetazoa" id="GAUT043322-PA"/>
    </source>
</evidence>
<protein>
    <submittedName>
        <fullName evidence="3">RIIa domain-containing protein</fullName>
    </submittedName>
</protein>
<evidence type="ECO:0000313" key="4">
    <source>
        <dbReference type="Proteomes" id="UP000078200"/>
    </source>
</evidence>
<dbReference type="EnsemblMetazoa" id="GAUT043322-RA">
    <property type="protein sequence ID" value="GAUT043322-PA"/>
    <property type="gene ID" value="GAUT043322"/>
</dbReference>
<dbReference type="Gene3D" id="1.20.890.10">
    <property type="entry name" value="cAMP-dependent protein kinase regulatory subunit, dimerization-anchoring domain"/>
    <property type="match status" value="1"/>
</dbReference>
<dbReference type="SMART" id="SM00394">
    <property type="entry name" value="RIIa"/>
    <property type="match status" value="1"/>
</dbReference>
<accession>A0A1A9VPC3</accession>
<dbReference type="AlphaFoldDB" id="A0A1A9VPC3"/>
<dbReference type="Pfam" id="PF02197">
    <property type="entry name" value="RIIa"/>
    <property type="match status" value="1"/>
</dbReference>
<feature type="domain" description="RIIa" evidence="2">
    <location>
        <begin position="23"/>
        <end position="60"/>
    </location>
</feature>
<dbReference type="Proteomes" id="UP000078200">
    <property type="component" value="Unassembled WGS sequence"/>
</dbReference>
<dbReference type="CDD" id="cd12099">
    <property type="entry name" value="DD_RII_PKA"/>
    <property type="match status" value="1"/>
</dbReference>
<organism evidence="3 4">
    <name type="scientific">Glossina austeni</name>
    <name type="common">Savannah tsetse fly</name>
    <dbReference type="NCBI Taxonomy" id="7395"/>
    <lineage>
        <taxon>Eukaryota</taxon>
        <taxon>Metazoa</taxon>
        <taxon>Ecdysozoa</taxon>
        <taxon>Arthropoda</taxon>
        <taxon>Hexapoda</taxon>
        <taxon>Insecta</taxon>
        <taxon>Pterygota</taxon>
        <taxon>Neoptera</taxon>
        <taxon>Endopterygota</taxon>
        <taxon>Diptera</taxon>
        <taxon>Brachycera</taxon>
        <taxon>Muscomorpha</taxon>
        <taxon>Hippoboscoidea</taxon>
        <taxon>Glossinidae</taxon>
        <taxon>Glossina</taxon>
    </lineage>
</organism>
<name>A0A1A9VPC3_GLOAU</name>
<dbReference type="VEuPathDB" id="VectorBase:GAUT043322"/>
<dbReference type="SUPFAM" id="SSF47391">
    <property type="entry name" value="Dimerization-anchoring domain of cAMP-dependent PK regulatory subunit"/>
    <property type="match status" value="1"/>
</dbReference>
<feature type="region of interest" description="Disordered" evidence="1">
    <location>
        <begin position="59"/>
        <end position="87"/>
    </location>
</feature>
<evidence type="ECO:0000259" key="2">
    <source>
        <dbReference type="SMART" id="SM00394"/>
    </source>
</evidence>
<proteinExistence type="predicted"/>
<dbReference type="STRING" id="7395.A0A1A9VPC3"/>
<reference evidence="3" key="1">
    <citation type="submission" date="2020-05" db="UniProtKB">
        <authorList>
            <consortium name="EnsemblMetazoa"/>
        </authorList>
    </citation>
    <scope>IDENTIFICATION</scope>
    <source>
        <strain evidence="3">TTRI</strain>
    </source>
</reference>
<evidence type="ECO:0000256" key="1">
    <source>
        <dbReference type="SAM" id="MobiDB-lite"/>
    </source>
</evidence>
<dbReference type="InterPro" id="IPR003117">
    <property type="entry name" value="cAMP_dep_PK_reg_su_I/II_a/b"/>
</dbReference>